<evidence type="ECO:0000313" key="3">
    <source>
        <dbReference type="EMBL" id="SFL45484.1"/>
    </source>
</evidence>
<dbReference type="Proteomes" id="UP000066376">
    <property type="component" value="Chromosome"/>
</dbReference>
<evidence type="ECO:0000313" key="2">
    <source>
        <dbReference type="EMBL" id="AMK15177.1"/>
    </source>
</evidence>
<feature type="transmembrane region" description="Helical" evidence="1">
    <location>
        <begin position="50"/>
        <end position="68"/>
    </location>
</feature>
<proteinExistence type="predicted"/>
<evidence type="ECO:0000256" key="1">
    <source>
        <dbReference type="SAM" id="Phobius"/>
    </source>
</evidence>
<feature type="transmembrane region" description="Helical" evidence="1">
    <location>
        <begin position="12"/>
        <end position="30"/>
    </location>
</feature>
<dbReference type="Pfam" id="PF10066">
    <property type="entry name" value="DUF2304"/>
    <property type="match status" value="1"/>
</dbReference>
<reference evidence="2 4" key="1">
    <citation type="journal article" date="2016" name="Genome Announc.">
        <title>Draft Genome Sequence of the Rumen Methanogen Methanobrevibacter olleyae YLM1.</title>
        <authorList>
            <person name="Kelly W.J."/>
            <person name="Li D."/>
            <person name="Lambie S.C."/>
            <person name="Cox F."/>
            <person name="Attwood G.T."/>
            <person name="Altermann E."/>
            <person name="Leahy S.C."/>
        </authorList>
    </citation>
    <scope>NUCLEOTIDE SEQUENCE [LARGE SCALE GENOMIC DNA]</scope>
    <source>
        <strain evidence="2 4">YLM1</strain>
    </source>
</reference>
<reference evidence="3" key="3">
    <citation type="submission" date="2016-10" db="EMBL/GenBank/DDBJ databases">
        <authorList>
            <person name="de Groot N.N."/>
        </authorList>
    </citation>
    <scope>NUCLEOTIDE SEQUENCE [LARGE SCALE GENOMIC DNA]</scope>
    <source>
        <strain evidence="3">DSM 16632</strain>
    </source>
</reference>
<dbReference type="InterPro" id="IPR019277">
    <property type="entry name" value="DUF2304"/>
</dbReference>
<keyword evidence="1" id="KW-1133">Transmembrane helix</keyword>
<dbReference type="KEGG" id="mol:YLM1_0620"/>
<gene>
    <name evidence="3" type="ORF">SAMN02910297_00923</name>
    <name evidence="2" type="ORF">YLM1_0620</name>
</gene>
<dbReference type="OrthoDB" id="78194at2157"/>
<evidence type="ECO:0000313" key="5">
    <source>
        <dbReference type="Proteomes" id="UP000183442"/>
    </source>
</evidence>
<sequence length="104" mass="11971">MYNRLRVKKITPATFGLWVVICLIINFFAFAPKLSDPLAGFFGFGRGLDLLLVVGFAFTVYVLFRLYVKIDEINQNMTDLVRALAIHDEIKLEDIESELKEKKE</sequence>
<dbReference type="AlphaFoldDB" id="A0A126QZE2"/>
<protein>
    <recommendedName>
        <fullName evidence="6">DUF2304 domain-containing protein</fullName>
    </recommendedName>
</protein>
<dbReference type="STRING" id="294671.YLM1_0620"/>
<organism evidence="2 4">
    <name type="scientific">Methanobrevibacter olleyae</name>
    <dbReference type="NCBI Taxonomy" id="294671"/>
    <lineage>
        <taxon>Archaea</taxon>
        <taxon>Methanobacteriati</taxon>
        <taxon>Methanobacteriota</taxon>
        <taxon>Methanomada group</taxon>
        <taxon>Methanobacteria</taxon>
        <taxon>Methanobacteriales</taxon>
        <taxon>Methanobacteriaceae</taxon>
        <taxon>Methanobrevibacter</taxon>
    </lineage>
</organism>
<dbReference type="EMBL" id="FOTL01000012">
    <property type="protein sequence ID" value="SFL45484.1"/>
    <property type="molecule type" value="Genomic_DNA"/>
</dbReference>
<reference evidence="4" key="2">
    <citation type="submission" date="2016-02" db="EMBL/GenBank/DDBJ databases">
        <title>The draft genome sequence of the rumen methanogen Methanobrevibacter olleyae YLM1.</title>
        <authorList>
            <consortium name="New Zealand Agricultural Greenhouse Gas Research Centre/Pastoral Greenhouse Gas Research Consortium"/>
            <person name="Kelly W.J."/>
            <person name="Li D."/>
            <person name="Lambie S.C."/>
            <person name="Attwood G.T."/>
            <person name="Altermann E."/>
            <person name="Leahy S.C."/>
        </authorList>
    </citation>
    <scope>NUCLEOTIDE SEQUENCE [LARGE SCALE GENOMIC DNA]</scope>
    <source>
        <strain evidence="4">YLM1</strain>
    </source>
</reference>
<evidence type="ECO:0008006" key="6">
    <source>
        <dbReference type="Google" id="ProtNLM"/>
    </source>
</evidence>
<dbReference type="PATRIC" id="fig|294671.3.peg.644"/>
<reference evidence="5" key="4">
    <citation type="submission" date="2016-10" db="EMBL/GenBank/DDBJ databases">
        <authorList>
            <person name="Varghese N."/>
        </authorList>
    </citation>
    <scope>NUCLEOTIDE SEQUENCE [LARGE SCALE GENOMIC DNA]</scope>
    <source>
        <strain evidence="5">DSM 16632</strain>
    </source>
</reference>
<keyword evidence="1" id="KW-0472">Membrane</keyword>
<keyword evidence="1" id="KW-0812">Transmembrane</keyword>
<dbReference type="Proteomes" id="UP000183442">
    <property type="component" value="Unassembled WGS sequence"/>
</dbReference>
<keyword evidence="4" id="KW-1185">Reference proteome</keyword>
<dbReference type="EMBL" id="CP014265">
    <property type="protein sequence ID" value="AMK15177.1"/>
    <property type="molecule type" value="Genomic_DNA"/>
</dbReference>
<accession>A0A126QZE2</accession>
<name>A0A126QZE2_METOL</name>
<evidence type="ECO:0000313" key="4">
    <source>
        <dbReference type="Proteomes" id="UP000066376"/>
    </source>
</evidence>